<evidence type="ECO:0000256" key="5">
    <source>
        <dbReference type="ARBA" id="ARBA00022984"/>
    </source>
</evidence>
<evidence type="ECO:0000256" key="4">
    <source>
        <dbReference type="ARBA" id="ARBA00022960"/>
    </source>
</evidence>
<dbReference type="PANTHER" id="PTHR21581">
    <property type="entry name" value="D-ALANYL-D-ALANINE CARBOXYPEPTIDASE"/>
    <property type="match status" value="1"/>
</dbReference>
<proteinExistence type="inferred from homology"/>
<dbReference type="GO" id="GO:0009002">
    <property type="term" value="F:serine-type D-Ala-D-Ala carboxypeptidase activity"/>
    <property type="evidence" value="ECO:0007669"/>
    <property type="project" value="UniProtKB-EC"/>
</dbReference>
<name>A0A3B0Z8B9_9ZZZZ</name>
<sequence>MKPFSLFISVFFIFFYQNTAVAAKIDAQNKKFKSAVVMNASSGKLLYSYNPHKEVIPASLVKMMTAVITILRTRTGPISLNDEYKVSAAASNIGGHQVYLKQGEVFTVKELLKAVVIGSANDAAFALAEHVAGSQAEFIKLMNQRAALIKMENTTFANTHGLPPNRRKGQKENSTTAYDLALLARHVLQFPLISQLGSIRLDSFRNGTFQLLNTNHRFLSRVDGANGLKTGYHPRGAGFSIVGTATRNKTKLIAVVLGAKNSRDRLSAASHLLDYGFAQK</sequence>
<evidence type="ECO:0000256" key="3">
    <source>
        <dbReference type="ARBA" id="ARBA00022801"/>
    </source>
</evidence>
<keyword evidence="5" id="KW-0573">Peptidoglycan synthesis</keyword>
<dbReference type="EMBL" id="UOFO01000131">
    <property type="protein sequence ID" value="VAW87781.1"/>
    <property type="molecule type" value="Genomic_DNA"/>
</dbReference>
<evidence type="ECO:0000256" key="6">
    <source>
        <dbReference type="ARBA" id="ARBA00023316"/>
    </source>
</evidence>
<dbReference type="InterPro" id="IPR018044">
    <property type="entry name" value="Peptidase_S11"/>
</dbReference>
<keyword evidence="4" id="KW-0133">Cell shape</keyword>
<keyword evidence="6" id="KW-0961">Cell wall biogenesis/degradation</keyword>
<evidence type="ECO:0000259" key="7">
    <source>
        <dbReference type="Pfam" id="PF00768"/>
    </source>
</evidence>
<keyword evidence="2" id="KW-0732">Signal</keyword>
<dbReference type="GO" id="GO:0009252">
    <property type="term" value="P:peptidoglycan biosynthetic process"/>
    <property type="evidence" value="ECO:0007669"/>
    <property type="project" value="UniProtKB-KW"/>
</dbReference>
<keyword evidence="3 8" id="KW-0378">Hydrolase</keyword>
<dbReference type="EC" id="3.4.16.4" evidence="8"/>
<organism evidence="8">
    <name type="scientific">hydrothermal vent metagenome</name>
    <dbReference type="NCBI Taxonomy" id="652676"/>
    <lineage>
        <taxon>unclassified sequences</taxon>
        <taxon>metagenomes</taxon>
        <taxon>ecological metagenomes</taxon>
    </lineage>
</organism>
<protein>
    <submittedName>
        <fullName evidence="8">D-alanyl-D-alanine carboxypeptidase</fullName>
        <ecNumber evidence="8">3.4.16.4</ecNumber>
    </submittedName>
</protein>
<dbReference type="AlphaFoldDB" id="A0A3B0Z8B9"/>
<feature type="domain" description="Peptidase S11 D-alanyl-D-alanine carboxypeptidase A N-terminal" evidence="7">
    <location>
        <begin position="29"/>
        <end position="260"/>
    </location>
</feature>
<evidence type="ECO:0000256" key="1">
    <source>
        <dbReference type="ARBA" id="ARBA00007164"/>
    </source>
</evidence>
<dbReference type="GO" id="GO:0071555">
    <property type="term" value="P:cell wall organization"/>
    <property type="evidence" value="ECO:0007669"/>
    <property type="project" value="UniProtKB-KW"/>
</dbReference>
<accession>A0A3B0Z8B9</accession>
<dbReference type="GO" id="GO:0008360">
    <property type="term" value="P:regulation of cell shape"/>
    <property type="evidence" value="ECO:0007669"/>
    <property type="project" value="UniProtKB-KW"/>
</dbReference>
<dbReference type="GO" id="GO:0006508">
    <property type="term" value="P:proteolysis"/>
    <property type="evidence" value="ECO:0007669"/>
    <property type="project" value="InterPro"/>
</dbReference>
<keyword evidence="8" id="KW-0645">Protease</keyword>
<keyword evidence="8" id="KW-0121">Carboxypeptidase</keyword>
<reference evidence="8" key="1">
    <citation type="submission" date="2018-06" db="EMBL/GenBank/DDBJ databases">
        <authorList>
            <person name="Zhirakovskaya E."/>
        </authorList>
    </citation>
    <scope>NUCLEOTIDE SEQUENCE</scope>
</reference>
<dbReference type="SUPFAM" id="SSF56601">
    <property type="entry name" value="beta-lactamase/transpeptidase-like"/>
    <property type="match status" value="1"/>
</dbReference>
<comment type="similarity">
    <text evidence="1">Belongs to the peptidase S11 family.</text>
</comment>
<dbReference type="PANTHER" id="PTHR21581:SF6">
    <property type="entry name" value="TRAFFICKING PROTEIN PARTICLE COMPLEX SUBUNIT 12"/>
    <property type="match status" value="1"/>
</dbReference>
<dbReference type="Gene3D" id="3.40.710.10">
    <property type="entry name" value="DD-peptidase/beta-lactamase superfamily"/>
    <property type="match status" value="1"/>
</dbReference>
<gene>
    <name evidence="8" type="ORF">MNBD_GAMMA16-242</name>
</gene>
<evidence type="ECO:0000313" key="8">
    <source>
        <dbReference type="EMBL" id="VAW87781.1"/>
    </source>
</evidence>
<dbReference type="PRINTS" id="PR00725">
    <property type="entry name" value="DADACBPTASE1"/>
</dbReference>
<dbReference type="InterPro" id="IPR012338">
    <property type="entry name" value="Beta-lactam/transpept-like"/>
</dbReference>
<dbReference type="Pfam" id="PF00768">
    <property type="entry name" value="Peptidase_S11"/>
    <property type="match status" value="1"/>
</dbReference>
<dbReference type="InterPro" id="IPR001967">
    <property type="entry name" value="Peptidase_S11_N"/>
</dbReference>
<evidence type="ECO:0000256" key="2">
    <source>
        <dbReference type="ARBA" id="ARBA00022729"/>
    </source>
</evidence>